<gene>
    <name evidence="2" type="ORF">A3H26_01255</name>
</gene>
<dbReference type="SUPFAM" id="SSF53067">
    <property type="entry name" value="Actin-like ATPase domain"/>
    <property type="match status" value="2"/>
</dbReference>
<dbReference type="InterPro" id="IPR050696">
    <property type="entry name" value="FtsA/MreB"/>
</dbReference>
<protein>
    <recommendedName>
        <fullName evidence="1">SHS2 domain-containing protein</fullName>
    </recommendedName>
</protein>
<organism evidence="2 3">
    <name type="scientific">candidate division WWE3 bacterium RIFCSPLOWO2_12_FULL_36_10</name>
    <dbReference type="NCBI Taxonomy" id="1802630"/>
    <lineage>
        <taxon>Bacteria</taxon>
        <taxon>Katanobacteria</taxon>
    </lineage>
</organism>
<dbReference type="InterPro" id="IPR003494">
    <property type="entry name" value="SHS2_FtsA"/>
</dbReference>
<dbReference type="Gene3D" id="3.30.420.40">
    <property type="match status" value="2"/>
</dbReference>
<dbReference type="EMBL" id="MEVN01000012">
    <property type="protein sequence ID" value="OGC57474.1"/>
    <property type="molecule type" value="Genomic_DNA"/>
</dbReference>
<comment type="caution">
    <text evidence="2">The sequence shown here is derived from an EMBL/GenBank/DDBJ whole genome shotgun (WGS) entry which is preliminary data.</text>
</comment>
<name>A0A1F4VK14_UNCKA</name>
<sequence length="414" mass="45472">MMKLPFDLKFLKNKQRPSNKRFLTIDIGSEVVKCMAFEVAENQHGYYANIIGVGKETLSYGSARSGIVVDIDEVEKSIESAVERATLELGGKIKEVIFGVSGDLSLGLMTTVRLVRAKGDKITDKELDDIYSKIHEASYNQALNELMEITGDTEEDIELITSSLVYTKLDGNEVKDVIGQEGKVLEIAMFTAFTPSFHTKMLQTISKNLGLKILAIGSNMYSLTKSLSFAKGRYFDSVIMDVGGEVTDVGVVFGGGIVSTRSLSIGGAHFTRALGKKLGITYLDAEQKKKSYSFGRLSPDENARVEDNMYEIMEIWLSGIELLFMDFTGVKTFSSQICLVGGGASLPELVNFVNKEPWSKSIPFRSPPEFIKLTLSDLHKVADSTGKVYGLEDIMPASLSIVYLEMGGYLNGIL</sequence>
<dbReference type="PANTHER" id="PTHR32432">
    <property type="entry name" value="CELL DIVISION PROTEIN FTSA-RELATED"/>
    <property type="match status" value="1"/>
</dbReference>
<dbReference type="AlphaFoldDB" id="A0A1F4VK14"/>
<dbReference type="SMART" id="SM00842">
    <property type="entry name" value="FtsA"/>
    <property type="match status" value="1"/>
</dbReference>
<reference evidence="2 3" key="1">
    <citation type="journal article" date="2016" name="Nat. Commun.">
        <title>Thousands of microbial genomes shed light on interconnected biogeochemical processes in an aquifer system.</title>
        <authorList>
            <person name="Anantharaman K."/>
            <person name="Brown C.T."/>
            <person name="Hug L.A."/>
            <person name="Sharon I."/>
            <person name="Castelle C.J."/>
            <person name="Probst A.J."/>
            <person name="Thomas B.C."/>
            <person name="Singh A."/>
            <person name="Wilkins M.J."/>
            <person name="Karaoz U."/>
            <person name="Brodie E.L."/>
            <person name="Williams K.H."/>
            <person name="Hubbard S.S."/>
            <person name="Banfield J.F."/>
        </authorList>
    </citation>
    <scope>NUCLEOTIDE SEQUENCE [LARGE SCALE GENOMIC DNA]</scope>
</reference>
<accession>A0A1F4VK14</accession>
<dbReference type="Proteomes" id="UP000177763">
    <property type="component" value="Unassembled WGS sequence"/>
</dbReference>
<dbReference type="InterPro" id="IPR043129">
    <property type="entry name" value="ATPase_NBD"/>
</dbReference>
<feature type="domain" description="SHS2" evidence="1">
    <location>
        <begin position="22"/>
        <end position="227"/>
    </location>
</feature>
<evidence type="ECO:0000259" key="1">
    <source>
        <dbReference type="SMART" id="SM00842"/>
    </source>
</evidence>
<dbReference type="Pfam" id="PF14450">
    <property type="entry name" value="FtsA"/>
    <property type="match status" value="1"/>
</dbReference>
<evidence type="ECO:0000313" key="3">
    <source>
        <dbReference type="Proteomes" id="UP000177763"/>
    </source>
</evidence>
<evidence type="ECO:0000313" key="2">
    <source>
        <dbReference type="EMBL" id="OGC57474.1"/>
    </source>
</evidence>
<dbReference type="GO" id="GO:0051301">
    <property type="term" value="P:cell division"/>
    <property type="evidence" value="ECO:0007669"/>
    <property type="project" value="InterPro"/>
</dbReference>
<dbReference type="STRING" id="1802630.A3H26_01255"/>
<proteinExistence type="predicted"/>